<evidence type="ECO:0000259" key="17">
    <source>
        <dbReference type="PROSITE" id="PS50103"/>
    </source>
</evidence>
<evidence type="ECO:0000313" key="19">
    <source>
        <dbReference type="EMBL" id="KAH7636996.1"/>
    </source>
</evidence>
<dbReference type="PROSITE" id="PS50103">
    <property type="entry name" value="ZF_C3H1"/>
    <property type="match status" value="1"/>
</dbReference>
<feature type="domain" description="C3H1-type" evidence="17">
    <location>
        <begin position="984"/>
        <end position="1007"/>
    </location>
</feature>
<comment type="caution">
    <text evidence="19">The sequence shown here is derived from an EMBL/GenBank/DDBJ whole genome shotgun (WGS) entry which is preliminary data.</text>
</comment>
<feature type="compositionally biased region" description="Polar residues" evidence="16">
    <location>
        <begin position="785"/>
        <end position="810"/>
    </location>
</feature>
<dbReference type="EMBL" id="SDOV01000009">
    <property type="protein sequence ID" value="KAH7636996.1"/>
    <property type="molecule type" value="Genomic_DNA"/>
</dbReference>
<dbReference type="Pfam" id="PF08711">
    <property type="entry name" value="Med26"/>
    <property type="match status" value="1"/>
</dbReference>
<keyword evidence="9 15" id="KW-0863">Zinc-finger</keyword>
<dbReference type="Proteomes" id="UP000828236">
    <property type="component" value="Unassembled WGS sequence"/>
</dbReference>
<feature type="region of interest" description="Disordered" evidence="16">
    <location>
        <begin position="152"/>
        <end position="209"/>
    </location>
</feature>
<evidence type="ECO:0000256" key="3">
    <source>
        <dbReference type="ARBA" id="ARBA00022330"/>
    </source>
</evidence>
<evidence type="ECO:0000256" key="9">
    <source>
        <dbReference type="ARBA" id="ARBA00022771"/>
    </source>
</evidence>
<proteinExistence type="predicted"/>
<dbReference type="PANTHER" id="PTHR46557">
    <property type="entry name" value="SERINE/THREONINE-PROTEIN PHOSPHATASE 1 REGULATORY SUBUNIT 10-RELATED"/>
    <property type="match status" value="1"/>
</dbReference>
<dbReference type="SUPFAM" id="SSF90229">
    <property type="entry name" value="CCCH zinc finger"/>
    <property type="match status" value="1"/>
</dbReference>
<name>A0A9D4SCX1_DERFA</name>
<feature type="compositionally biased region" description="Polar residues" evidence="16">
    <location>
        <begin position="385"/>
        <end position="418"/>
    </location>
</feature>
<keyword evidence="10 15" id="KW-0862">Zinc</keyword>
<organism evidence="19">
    <name type="scientific">Dermatophagoides farinae</name>
    <name type="common">American house dust mite</name>
    <dbReference type="NCBI Taxonomy" id="6954"/>
    <lineage>
        <taxon>Eukaryota</taxon>
        <taxon>Metazoa</taxon>
        <taxon>Ecdysozoa</taxon>
        <taxon>Arthropoda</taxon>
        <taxon>Chelicerata</taxon>
        <taxon>Arachnida</taxon>
        <taxon>Acari</taxon>
        <taxon>Acariformes</taxon>
        <taxon>Sarcoptiformes</taxon>
        <taxon>Astigmata</taxon>
        <taxon>Psoroptidia</taxon>
        <taxon>Analgoidea</taxon>
        <taxon>Pyroglyphidae</taxon>
        <taxon>Dermatophagoidinae</taxon>
        <taxon>Dermatophagoides</taxon>
    </lineage>
</organism>
<evidence type="ECO:0000256" key="4">
    <source>
        <dbReference type="ARBA" id="ARBA00022454"/>
    </source>
</evidence>
<keyword evidence="11" id="KW-0832">Ubl conjugation</keyword>
<feature type="compositionally biased region" description="Low complexity" evidence="16">
    <location>
        <begin position="152"/>
        <end position="165"/>
    </location>
</feature>
<feature type="compositionally biased region" description="Low complexity" evidence="16">
    <location>
        <begin position="481"/>
        <end position="490"/>
    </location>
</feature>
<protein>
    <recommendedName>
        <fullName evidence="3">Serine/threonine-protein phosphatase 1 regulatory subunit 10</fullName>
    </recommendedName>
</protein>
<feature type="region of interest" description="Disordered" evidence="16">
    <location>
        <begin position="261"/>
        <end position="294"/>
    </location>
</feature>
<dbReference type="GO" id="GO:0008270">
    <property type="term" value="F:zinc ion binding"/>
    <property type="evidence" value="ECO:0007669"/>
    <property type="project" value="UniProtKB-KW"/>
</dbReference>
<feature type="compositionally biased region" description="Low complexity" evidence="16">
    <location>
        <begin position="909"/>
        <end position="926"/>
    </location>
</feature>
<evidence type="ECO:0000256" key="13">
    <source>
        <dbReference type="ARBA" id="ARBA00093575"/>
    </source>
</evidence>
<evidence type="ECO:0000256" key="11">
    <source>
        <dbReference type="ARBA" id="ARBA00022843"/>
    </source>
</evidence>
<feature type="zinc finger region" description="C3H1-type" evidence="15">
    <location>
        <begin position="984"/>
        <end position="1007"/>
    </location>
</feature>
<dbReference type="InterPro" id="IPR003617">
    <property type="entry name" value="TFIIS/CRSP70_N_sub"/>
</dbReference>
<dbReference type="PANTHER" id="PTHR46557:SF1">
    <property type="entry name" value="SERINE_THREONINE-PROTEIN PHOSPHATASE 1 REGULATORY SUBUNIT 10"/>
    <property type="match status" value="1"/>
</dbReference>
<feature type="compositionally biased region" description="Low complexity" evidence="16">
    <location>
        <begin position="811"/>
        <end position="822"/>
    </location>
</feature>
<feature type="compositionally biased region" description="Low complexity" evidence="16">
    <location>
        <begin position="175"/>
        <end position="189"/>
    </location>
</feature>
<evidence type="ECO:0000256" key="2">
    <source>
        <dbReference type="ARBA" id="ARBA00004286"/>
    </source>
</evidence>
<keyword evidence="7" id="KW-0597">Phosphoprotein</keyword>
<dbReference type="PROSITE" id="PS51319">
    <property type="entry name" value="TFIIS_N"/>
    <property type="match status" value="1"/>
</dbReference>
<reference evidence="19" key="1">
    <citation type="submission" date="2020-06" db="EMBL/GenBank/DDBJ databases">
        <authorList>
            <person name="Ji K."/>
            <person name="Li J."/>
        </authorList>
    </citation>
    <scope>NUCLEOTIDE SEQUENCE</scope>
    <source>
        <strain evidence="19">JKM2019</strain>
        <tissue evidence="19">Whole body</tissue>
    </source>
</reference>
<keyword evidence="4" id="KW-0158">Chromosome</keyword>
<evidence type="ECO:0000256" key="8">
    <source>
        <dbReference type="ARBA" id="ARBA00022723"/>
    </source>
</evidence>
<dbReference type="InterPro" id="IPR035441">
    <property type="entry name" value="TFIIS/LEDGF_dom_sf"/>
</dbReference>
<gene>
    <name evidence="19" type="ORF">HUG17_7202</name>
</gene>
<dbReference type="AlphaFoldDB" id="A0A9D4SCX1"/>
<evidence type="ECO:0000256" key="10">
    <source>
        <dbReference type="ARBA" id="ARBA00022833"/>
    </source>
</evidence>
<feature type="compositionally biased region" description="Basic and acidic residues" evidence="16">
    <location>
        <begin position="274"/>
        <end position="286"/>
    </location>
</feature>
<keyword evidence="6" id="KW-1017">Isopeptide bond</keyword>
<sequence length="1015" mass="113095">MAPINPVQILDAFTPLLTENGGIKPVEDQTQFQKIYDIMKNCSTKLVSKCIYYQILMSTSPEVLEQFLKIGGWDLICLWVKSSRDIGNVTFLLDLLKLLHILPMNIDRLRENECPKIVKKLCKHENEQIALKAKQIIKKWTKIIQTLSTTTTTSTSSSDKINSNSSKEKKRKSLDNSSSSSSSSSSSDSHSIKKSKLSNSTDTETKAVNKLDRSSNEAIADVYETYTADEMNKLLLEKPSAPSETTTITVKRPVTAKVKPGKFRLDLSTPPSTKNEKTKKLKDNQKIDQSNNDQLIKKSLSNDKSFKVTSPTPATRTVLKDSMSFMDALSMMPVTNVVKKRRKTTPTTTTSALALNTNIISSDNMKQDSFTLNDKSNSSNNNSSEMTINDMSSSTNSQDTESNNKLNNGAGSTLTITNDADLGSSDNTNNSNNDNVNDGSHTTTATSKSVAPKFSFYKDILDEKCDGSNDNVENDASMKLNINNNNNISDDASDSKNKDSTASYGITNNVTIKNNVVNIHTEDEKSIIHRQNDDDDGDDHDKKLDSKSKATNDSFSVNSSKPKPILCYIRKNSKKRVRWPDDDTDLEKVRYFELDETERINVTRPSADMKRFDMKHEAQMMSDAKKSQCFTYAPWHLIPIDIDSSNILVERGKDSRERIIQMERMKTTLECFYFHNQLPDSADEPEHNAYELMSDLSSQDMKMKIIPLEDENSVTMDRAFIQDYSTTMGQQQQQPPQIIDPIINYNNNNNNNNMPFNVGGGPTDNGENYPLGSGEQNYLPPPSLPSQTLGYSHQQPIGPQQSNYNAGYQSNLPPNNYNDNNVGPPPPTHQPFDQPPQSLNNNFNSDYNNSYHQPPVFNPTPSSPYSDFSNVPPQPNSQNFGPGPPQFHNQSFGPPPLSQPIQSNDNYWPEPNFGNNTNPNNNHHNPNYPPGGPPPPGPPPPPPYHQGPPGGGPRMFRPRGPGGGPRGPRFFGGHRGGSGGGGDICRFFFKTGKCKFENRCNYSHVMDQQKPPIRF</sequence>
<dbReference type="SUPFAM" id="SSF47676">
    <property type="entry name" value="Conserved domain common to transcription factors TFIIS, elongin A, CRSP70"/>
    <property type="match status" value="1"/>
</dbReference>
<evidence type="ECO:0000256" key="16">
    <source>
        <dbReference type="SAM" id="MobiDB-lite"/>
    </source>
</evidence>
<dbReference type="Gene3D" id="1.20.930.10">
    <property type="entry name" value="Conserved domain common to transcription factors TFIIS, elongin A, CRSP70"/>
    <property type="match status" value="1"/>
</dbReference>
<dbReference type="InterPro" id="IPR000571">
    <property type="entry name" value="Znf_CCCH"/>
</dbReference>
<keyword evidence="8 15" id="KW-0479">Metal-binding</keyword>
<feature type="region of interest" description="Disordered" evidence="16">
    <location>
        <begin position="740"/>
        <end position="983"/>
    </location>
</feature>
<accession>A0A9D4SCX1</accession>
<evidence type="ECO:0000256" key="6">
    <source>
        <dbReference type="ARBA" id="ARBA00022499"/>
    </source>
</evidence>
<feature type="region of interest" description="Disordered" evidence="16">
    <location>
        <begin position="481"/>
        <end position="503"/>
    </location>
</feature>
<dbReference type="InterPro" id="IPR017923">
    <property type="entry name" value="TFIIS_N"/>
</dbReference>
<evidence type="ECO:0000256" key="7">
    <source>
        <dbReference type="ARBA" id="ARBA00022553"/>
    </source>
</evidence>
<feature type="compositionally biased region" description="Low complexity" evidence="16">
    <location>
        <begin position="830"/>
        <end position="851"/>
    </location>
</feature>
<keyword evidence="12 14" id="KW-0539">Nucleus</keyword>
<comment type="subunit">
    <text evidence="13">Component of the PNUTS-PP1 complex (also named PTW/PP1 complex), composed of PPP1R10/PNUTS, TOX4, WDR82, and PPP1CA (or PPP1CB or PPP1CC).</text>
</comment>
<feature type="compositionally biased region" description="Basic and acidic residues" evidence="16">
    <location>
        <begin position="539"/>
        <end position="550"/>
    </location>
</feature>
<dbReference type="InterPro" id="IPR036855">
    <property type="entry name" value="Znf_CCCH_sf"/>
</dbReference>
<comment type="subcellular location">
    <subcellularLocation>
        <location evidence="2">Chromosome</location>
    </subcellularLocation>
    <subcellularLocation>
        <location evidence="1 14">Nucleus</location>
    </subcellularLocation>
</comment>
<evidence type="ECO:0000259" key="18">
    <source>
        <dbReference type="PROSITE" id="PS51319"/>
    </source>
</evidence>
<reference evidence="19" key="2">
    <citation type="journal article" date="2021" name="World Allergy Organ. J.">
        <title>Chromosome-level assembly of Dermatophagoides farinae genome and transcriptome reveals two novel allergens Der f 37 and Der f 39.</title>
        <authorList>
            <person name="Chen J."/>
            <person name="Cai Z."/>
            <person name="Fan D."/>
            <person name="Hu J."/>
            <person name="Hou Y."/>
            <person name="He Y."/>
            <person name="Zhang Z."/>
            <person name="Zhao Z."/>
            <person name="Gao P."/>
            <person name="Hu W."/>
            <person name="Sun J."/>
            <person name="Li J."/>
            <person name="Ji K."/>
        </authorList>
    </citation>
    <scope>NUCLEOTIDE SEQUENCE</scope>
    <source>
        <strain evidence="19">JKM2019</strain>
    </source>
</reference>
<evidence type="ECO:0000256" key="1">
    <source>
        <dbReference type="ARBA" id="ARBA00004123"/>
    </source>
</evidence>
<keyword evidence="5" id="KW-0488">Methylation</keyword>
<dbReference type="GO" id="GO:0005634">
    <property type="term" value="C:nucleus"/>
    <property type="evidence" value="ECO:0007669"/>
    <property type="project" value="UniProtKB-SubCell"/>
</dbReference>
<evidence type="ECO:0000256" key="12">
    <source>
        <dbReference type="ARBA" id="ARBA00023242"/>
    </source>
</evidence>
<feature type="compositionally biased region" description="Low complexity" evidence="16">
    <location>
        <begin position="424"/>
        <end position="438"/>
    </location>
</feature>
<feature type="compositionally biased region" description="Gly residues" evidence="16">
    <location>
        <begin position="973"/>
        <end position="983"/>
    </location>
</feature>
<dbReference type="Pfam" id="PF00642">
    <property type="entry name" value="zf-CCCH"/>
    <property type="match status" value="1"/>
</dbReference>
<feature type="compositionally biased region" description="Pro residues" evidence="16">
    <location>
        <begin position="927"/>
        <end position="946"/>
    </location>
</feature>
<feature type="domain" description="TFIIS N-terminal" evidence="18">
    <location>
        <begin position="74"/>
        <end position="147"/>
    </location>
</feature>
<feature type="region of interest" description="Disordered" evidence="16">
    <location>
        <begin position="529"/>
        <end position="559"/>
    </location>
</feature>
<dbReference type="SMART" id="SM00509">
    <property type="entry name" value="TFS2N"/>
    <property type="match status" value="1"/>
</dbReference>
<dbReference type="GO" id="GO:0072357">
    <property type="term" value="C:PTW/PP1 phosphatase complex"/>
    <property type="evidence" value="ECO:0007669"/>
    <property type="project" value="TreeGrafter"/>
</dbReference>
<evidence type="ECO:0000256" key="15">
    <source>
        <dbReference type="PROSITE-ProRule" id="PRU00723"/>
    </source>
</evidence>
<evidence type="ECO:0000256" key="14">
    <source>
        <dbReference type="PROSITE-ProRule" id="PRU00649"/>
    </source>
</evidence>
<dbReference type="GO" id="GO:0000785">
    <property type="term" value="C:chromatin"/>
    <property type="evidence" value="ECO:0007669"/>
    <property type="project" value="TreeGrafter"/>
</dbReference>
<evidence type="ECO:0000256" key="5">
    <source>
        <dbReference type="ARBA" id="ARBA00022481"/>
    </source>
</evidence>
<feature type="compositionally biased region" description="Polar residues" evidence="16">
    <location>
        <begin position="863"/>
        <end position="880"/>
    </location>
</feature>
<feature type="compositionally biased region" description="Low complexity" evidence="16">
    <location>
        <begin position="740"/>
        <end position="757"/>
    </location>
</feature>
<dbReference type="GO" id="GO:0008157">
    <property type="term" value="F:protein phosphatase 1 binding"/>
    <property type="evidence" value="ECO:0007669"/>
    <property type="project" value="TreeGrafter"/>
</dbReference>
<feature type="region of interest" description="Disordered" evidence="16">
    <location>
        <begin position="370"/>
        <end position="446"/>
    </location>
</feature>